<evidence type="ECO:0000313" key="2">
    <source>
        <dbReference type="Proteomes" id="UP001054837"/>
    </source>
</evidence>
<dbReference type="EMBL" id="BPLQ01004569">
    <property type="protein sequence ID" value="GIY08925.1"/>
    <property type="molecule type" value="Genomic_DNA"/>
</dbReference>
<gene>
    <name evidence="1" type="ORF">CDAR_373561</name>
</gene>
<proteinExistence type="predicted"/>
<dbReference type="AlphaFoldDB" id="A0AAV4QHM2"/>
<comment type="caution">
    <text evidence="1">The sequence shown here is derived from an EMBL/GenBank/DDBJ whole genome shotgun (WGS) entry which is preliminary data.</text>
</comment>
<dbReference type="Proteomes" id="UP001054837">
    <property type="component" value="Unassembled WGS sequence"/>
</dbReference>
<evidence type="ECO:0000313" key="1">
    <source>
        <dbReference type="EMBL" id="GIY08925.1"/>
    </source>
</evidence>
<reference evidence="1 2" key="1">
    <citation type="submission" date="2021-06" db="EMBL/GenBank/DDBJ databases">
        <title>Caerostris darwini draft genome.</title>
        <authorList>
            <person name="Kono N."/>
            <person name="Arakawa K."/>
        </authorList>
    </citation>
    <scope>NUCLEOTIDE SEQUENCE [LARGE SCALE GENOMIC DNA]</scope>
</reference>
<keyword evidence="2" id="KW-1185">Reference proteome</keyword>
<accession>A0AAV4QHM2</accession>
<sequence>MLHLLPDNLGRCGIIGRNCIVARVVSQWDPTPVRRTRALEHHISCFHAQMTEVLLFGVDVNDYRIPSHLSL</sequence>
<name>A0AAV4QHM2_9ARAC</name>
<protein>
    <submittedName>
        <fullName evidence="1">Uncharacterized protein</fullName>
    </submittedName>
</protein>
<organism evidence="1 2">
    <name type="scientific">Caerostris darwini</name>
    <dbReference type="NCBI Taxonomy" id="1538125"/>
    <lineage>
        <taxon>Eukaryota</taxon>
        <taxon>Metazoa</taxon>
        <taxon>Ecdysozoa</taxon>
        <taxon>Arthropoda</taxon>
        <taxon>Chelicerata</taxon>
        <taxon>Arachnida</taxon>
        <taxon>Araneae</taxon>
        <taxon>Araneomorphae</taxon>
        <taxon>Entelegynae</taxon>
        <taxon>Araneoidea</taxon>
        <taxon>Araneidae</taxon>
        <taxon>Caerostris</taxon>
    </lineage>
</organism>